<feature type="region of interest" description="Disordered" evidence="3">
    <location>
        <begin position="1"/>
        <end position="169"/>
    </location>
</feature>
<evidence type="ECO:0000256" key="2">
    <source>
        <dbReference type="ARBA" id="ARBA00023054"/>
    </source>
</evidence>
<dbReference type="PANTHER" id="PTHR16650:SF10">
    <property type="entry name" value="LEBERCILIN"/>
    <property type="match status" value="1"/>
</dbReference>
<organism evidence="5 6">
    <name type="scientific">Zoarces viviparus</name>
    <name type="common">Viviparous eelpout</name>
    <name type="synonym">Blennius viviparus</name>
    <dbReference type="NCBI Taxonomy" id="48416"/>
    <lineage>
        <taxon>Eukaryota</taxon>
        <taxon>Metazoa</taxon>
        <taxon>Chordata</taxon>
        <taxon>Craniata</taxon>
        <taxon>Vertebrata</taxon>
        <taxon>Euteleostomi</taxon>
        <taxon>Actinopterygii</taxon>
        <taxon>Neopterygii</taxon>
        <taxon>Teleostei</taxon>
        <taxon>Neoteleostei</taxon>
        <taxon>Acanthomorphata</taxon>
        <taxon>Eupercaria</taxon>
        <taxon>Perciformes</taxon>
        <taxon>Cottioidei</taxon>
        <taxon>Zoarcales</taxon>
        <taxon>Zoarcidae</taxon>
        <taxon>Zoarcinae</taxon>
        <taxon>Zoarces</taxon>
    </lineage>
</organism>
<evidence type="ECO:0000313" key="5">
    <source>
        <dbReference type="EMBL" id="KAK9531637.1"/>
    </source>
</evidence>
<dbReference type="GO" id="GO:0005930">
    <property type="term" value="C:axoneme"/>
    <property type="evidence" value="ECO:0007669"/>
    <property type="project" value="TreeGrafter"/>
</dbReference>
<feature type="region of interest" description="Disordered" evidence="3">
    <location>
        <begin position="370"/>
        <end position="683"/>
    </location>
</feature>
<keyword evidence="2" id="KW-0175">Coiled coil</keyword>
<feature type="compositionally biased region" description="Polar residues" evidence="3">
    <location>
        <begin position="94"/>
        <end position="109"/>
    </location>
</feature>
<feature type="compositionally biased region" description="Basic and acidic residues" evidence="3">
    <location>
        <begin position="437"/>
        <end position="511"/>
    </location>
</feature>
<dbReference type="Pfam" id="PF15619">
    <property type="entry name" value="Lebercilin"/>
    <property type="match status" value="1"/>
</dbReference>
<feature type="compositionally biased region" description="Polar residues" evidence="3">
    <location>
        <begin position="579"/>
        <end position="595"/>
    </location>
</feature>
<dbReference type="AlphaFoldDB" id="A0AAW1FAJ8"/>
<feature type="compositionally biased region" description="Basic and acidic residues" evidence="3">
    <location>
        <begin position="11"/>
        <end position="31"/>
    </location>
</feature>
<dbReference type="GO" id="GO:0042073">
    <property type="term" value="P:intraciliary transport"/>
    <property type="evidence" value="ECO:0007669"/>
    <property type="project" value="TreeGrafter"/>
</dbReference>
<dbReference type="EMBL" id="JBCEZU010000089">
    <property type="protein sequence ID" value="KAK9531637.1"/>
    <property type="molecule type" value="Genomic_DNA"/>
</dbReference>
<feature type="compositionally biased region" description="Polar residues" evidence="3">
    <location>
        <begin position="729"/>
        <end position="748"/>
    </location>
</feature>
<accession>A0AAW1FAJ8</accession>
<evidence type="ECO:0000256" key="3">
    <source>
        <dbReference type="SAM" id="MobiDB-lite"/>
    </source>
</evidence>
<feature type="compositionally biased region" description="Polar residues" evidence="3">
    <location>
        <begin position="539"/>
        <end position="548"/>
    </location>
</feature>
<dbReference type="InterPro" id="IPR026188">
    <property type="entry name" value="Lebercilin-like"/>
</dbReference>
<feature type="domain" description="Lebercilin" evidence="4">
    <location>
        <begin position="174"/>
        <end position="366"/>
    </location>
</feature>
<sequence length="797" mass="90175">MESVNVTDPYEDNRDVDQRRQSLRSTKKDSRASSLQKHKKITRDKFRSEGEKEGCVESRSKTRTWPSDPDRDQISDGEGRRSSGSLYSEDYENESPSGRSISPYSQSRAPSLIPQRGVRSKMISNSPFYNTGGLGRRGVLRPQRPGGQPLTQQHRRGVPSQSKESTAPKDLDMVTKRMLSARLLKINELRNSLAELQQRIEELQKENRVLRQLQARQEKALLRYDDTESEISQLLSHHTNDTQVLRERLRRAQERERAAERRMKDSEEQLQRSRATMARLKKLVDQRDLGARDELSRRLDEEKTRAQEAEHKIKELERSMELSNSSYQRQLAAERKKTIGAQEEIRTVQEELERLKNKLKEKERELDANNIYANRMMKPALRKDVDSGAKRKIPSRSSNKAVHTKDRVSSPDFPTPPPAMTEANECSAPDEYISLKGIDRGDRRAETEDRHQKLEQQKRRDGEREGDKQKEMVKKEQAKEERRQLHQELDEKAKTPGDGGEKKKEQDDSRRTTGSSLLNQEEEDSRKCGHVQEEVERWNQGTLSNQQAAEAARRKKEQLLAKMREIDRQEHEGQDTMFAESSPSEFNKAPSNHSSPRLPEQRNHTSSIFNLAESEESASLRGEGGRRRSGTQGGAATTGTGKRAPRTQISGDDLAFGSYAPSFGHSASCGFPPPPPKENRDSALEAIGVFSLRGVETEKEMERGAGKERKYSLMQQLFGAPATPAAGDSGSTSNQMEVLNSPPTTNGVRSRREGLLSFNSGSSTPPASSLNTLHVTESRPTIRAIASFDDDIEELTL</sequence>
<feature type="compositionally biased region" description="Polar residues" evidence="3">
    <location>
        <begin position="757"/>
        <end position="775"/>
    </location>
</feature>
<name>A0AAW1FAJ8_ZOAVI</name>
<feature type="compositionally biased region" description="Basic and acidic residues" evidence="3">
    <location>
        <begin position="557"/>
        <end position="574"/>
    </location>
</feature>
<evidence type="ECO:0000259" key="4">
    <source>
        <dbReference type="Pfam" id="PF15619"/>
    </source>
</evidence>
<keyword evidence="6" id="KW-1185">Reference proteome</keyword>
<dbReference type="PANTHER" id="PTHR16650">
    <property type="entry name" value="C21ORF13-RELATED"/>
    <property type="match status" value="1"/>
</dbReference>
<protein>
    <recommendedName>
        <fullName evidence="4">Lebercilin domain-containing protein</fullName>
    </recommendedName>
</protein>
<evidence type="ECO:0000313" key="6">
    <source>
        <dbReference type="Proteomes" id="UP001488805"/>
    </source>
</evidence>
<comment type="similarity">
    <text evidence="1">Belongs to the LCA5 family.</text>
</comment>
<feature type="compositionally biased region" description="Basic and acidic residues" evidence="3">
    <location>
        <begin position="68"/>
        <end position="81"/>
    </location>
</feature>
<feature type="compositionally biased region" description="Basic and acidic residues" evidence="3">
    <location>
        <begin position="43"/>
        <end position="60"/>
    </location>
</feature>
<gene>
    <name evidence="5" type="ORF">VZT92_011050</name>
</gene>
<reference evidence="5 6" key="1">
    <citation type="journal article" date="2024" name="Genome Biol. Evol.">
        <title>Chromosome-level genome assembly of the viviparous eelpout Zoarces viviparus.</title>
        <authorList>
            <person name="Fuhrmann N."/>
            <person name="Brasseur M.V."/>
            <person name="Bakowski C.E."/>
            <person name="Podsiadlowski L."/>
            <person name="Prost S."/>
            <person name="Krehenwinkel H."/>
            <person name="Mayer C."/>
        </authorList>
    </citation>
    <scope>NUCLEOTIDE SEQUENCE [LARGE SCALE GENOMIC DNA]</scope>
    <source>
        <strain evidence="5">NO-MEL_2022_Ind0_liver</strain>
    </source>
</reference>
<feature type="compositionally biased region" description="Basic and acidic residues" evidence="3">
    <location>
        <begin position="524"/>
        <end position="537"/>
    </location>
</feature>
<dbReference type="InterPro" id="IPR028933">
    <property type="entry name" value="Lebercilin_dom"/>
</dbReference>
<dbReference type="Proteomes" id="UP001488805">
    <property type="component" value="Unassembled WGS sequence"/>
</dbReference>
<feature type="region of interest" description="Disordered" evidence="3">
    <location>
        <begin position="721"/>
        <end position="775"/>
    </location>
</feature>
<proteinExistence type="inferred from homology"/>
<comment type="caution">
    <text evidence="5">The sequence shown here is derived from an EMBL/GenBank/DDBJ whole genome shotgun (WGS) entry which is preliminary data.</text>
</comment>
<evidence type="ECO:0000256" key="1">
    <source>
        <dbReference type="ARBA" id="ARBA00010229"/>
    </source>
</evidence>